<dbReference type="EMBL" id="HBUE01060532">
    <property type="protein sequence ID" value="CAG6468412.1"/>
    <property type="molecule type" value="Transcribed_RNA"/>
</dbReference>
<sequence>MVWGSFFRTSPLFCSWGNFFDLLNRPEMPCSFVVAAGGADPSSSTSRKSSGTIVLSRIFSRTRLEASHFFLKLYKMFKFRSHFSQIKFGRRSFLSIFCSSNRKPSLTKFRT</sequence>
<protein>
    <submittedName>
        <fullName evidence="1">(northern house mosquito) hypothetical protein</fullName>
    </submittedName>
</protein>
<dbReference type="AlphaFoldDB" id="A0A8D8B864"/>
<name>A0A8D8B864_CULPI</name>
<organism evidence="1">
    <name type="scientific">Culex pipiens</name>
    <name type="common">House mosquito</name>
    <dbReference type="NCBI Taxonomy" id="7175"/>
    <lineage>
        <taxon>Eukaryota</taxon>
        <taxon>Metazoa</taxon>
        <taxon>Ecdysozoa</taxon>
        <taxon>Arthropoda</taxon>
        <taxon>Hexapoda</taxon>
        <taxon>Insecta</taxon>
        <taxon>Pterygota</taxon>
        <taxon>Neoptera</taxon>
        <taxon>Endopterygota</taxon>
        <taxon>Diptera</taxon>
        <taxon>Nematocera</taxon>
        <taxon>Culicoidea</taxon>
        <taxon>Culicidae</taxon>
        <taxon>Culicinae</taxon>
        <taxon>Culicini</taxon>
        <taxon>Culex</taxon>
        <taxon>Culex</taxon>
    </lineage>
</organism>
<accession>A0A8D8B864</accession>
<reference evidence="1" key="1">
    <citation type="submission" date="2021-05" db="EMBL/GenBank/DDBJ databases">
        <authorList>
            <person name="Alioto T."/>
            <person name="Alioto T."/>
            <person name="Gomez Garrido J."/>
        </authorList>
    </citation>
    <scope>NUCLEOTIDE SEQUENCE</scope>
</reference>
<proteinExistence type="predicted"/>
<evidence type="ECO:0000313" key="1">
    <source>
        <dbReference type="EMBL" id="CAG6468412.1"/>
    </source>
</evidence>